<gene>
    <name evidence="2" type="ORF">B1199_13710</name>
</gene>
<accession>A0A244CNN0</accession>
<feature type="chain" id="PRO_5011276378" description="Porin" evidence="1">
    <location>
        <begin position="23"/>
        <end position="381"/>
    </location>
</feature>
<feature type="signal peptide" evidence="1">
    <location>
        <begin position="1"/>
        <end position="22"/>
    </location>
</feature>
<proteinExistence type="predicted"/>
<dbReference type="Proteomes" id="UP000194841">
    <property type="component" value="Unassembled WGS sequence"/>
</dbReference>
<dbReference type="RefSeq" id="WP_086744684.1">
    <property type="nucleotide sequence ID" value="NZ_MWPV01000004.1"/>
</dbReference>
<sequence length="381" mass="41873">MNKLIKLSTITAAIFATSSLYAAEVTTKGGFQVKSDDGQYSFKFNGRIQLDAVAFNSDDIDLNNGTEIRRARFAANGKMAQWGYKLQYDFMSSESVKDAYISYNGFNNTEVLIGSQIEAFGMEPQTSSNDVTFIERSSIIEAFGLNRAMGIAARQWGDNWSLNYGIYGQDVNKDNAGDEELGFNGRFNYAPVIDKDQLISFGASLSTRQLSDGASVRFRSRPESHQADTRIVDTSSLAADGYNMYALETAMKFGSLTILGEYINADVDSSVNNDSSFDGFYLSASYLLDGSSRPYNTKQGKFKRVKPGKDGAWEIAARVSSLDLNDKEAGVMGGQVDSITLGANYYINNNMRAMFNVVSSDGDEFAKYDATSVAARMQVTW</sequence>
<dbReference type="AlphaFoldDB" id="A0A244CNN0"/>
<dbReference type="SUPFAM" id="SSF56935">
    <property type="entry name" value="Porins"/>
    <property type="match status" value="1"/>
</dbReference>
<evidence type="ECO:0000313" key="2">
    <source>
        <dbReference type="EMBL" id="OUL57223.1"/>
    </source>
</evidence>
<dbReference type="Gene3D" id="2.40.160.10">
    <property type="entry name" value="Porin"/>
    <property type="match status" value="1"/>
</dbReference>
<name>A0A244CNN0_PSEDV</name>
<evidence type="ECO:0008006" key="4">
    <source>
        <dbReference type="Google" id="ProtNLM"/>
    </source>
</evidence>
<keyword evidence="3" id="KW-1185">Reference proteome</keyword>
<dbReference type="InterPro" id="IPR023614">
    <property type="entry name" value="Porin_dom_sf"/>
</dbReference>
<keyword evidence="1" id="KW-0732">Signal</keyword>
<protein>
    <recommendedName>
        <fullName evidence="4">Porin</fullName>
    </recommendedName>
</protein>
<reference evidence="2 3" key="1">
    <citation type="submission" date="2017-02" db="EMBL/GenBank/DDBJ databases">
        <title>Pseudoalteromonas ulvae TC14 Genome.</title>
        <authorList>
            <person name="Molmeret M."/>
        </authorList>
    </citation>
    <scope>NUCLEOTIDE SEQUENCE [LARGE SCALE GENOMIC DNA]</scope>
    <source>
        <strain evidence="2">TC14</strain>
    </source>
</reference>
<dbReference type="OrthoDB" id="9807854at2"/>
<dbReference type="InterPro" id="IPR010870">
    <property type="entry name" value="Porin_O/P"/>
</dbReference>
<evidence type="ECO:0000313" key="3">
    <source>
        <dbReference type="Proteomes" id="UP000194841"/>
    </source>
</evidence>
<dbReference type="EMBL" id="MWPV01000004">
    <property type="protein sequence ID" value="OUL57223.1"/>
    <property type="molecule type" value="Genomic_DNA"/>
</dbReference>
<dbReference type="Pfam" id="PF07396">
    <property type="entry name" value="Porin_O_P"/>
    <property type="match status" value="1"/>
</dbReference>
<comment type="caution">
    <text evidence="2">The sequence shown here is derived from an EMBL/GenBank/DDBJ whole genome shotgun (WGS) entry which is preliminary data.</text>
</comment>
<evidence type="ECO:0000256" key="1">
    <source>
        <dbReference type="SAM" id="SignalP"/>
    </source>
</evidence>
<organism evidence="2 3">
    <name type="scientific">Pseudoalteromonas ulvae</name>
    <dbReference type="NCBI Taxonomy" id="107327"/>
    <lineage>
        <taxon>Bacteria</taxon>
        <taxon>Pseudomonadati</taxon>
        <taxon>Pseudomonadota</taxon>
        <taxon>Gammaproteobacteria</taxon>
        <taxon>Alteromonadales</taxon>
        <taxon>Pseudoalteromonadaceae</taxon>
        <taxon>Pseudoalteromonas</taxon>
    </lineage>
</organism>